<dbReference type="PIRSF" id="PIRSF037475">
    <property type="entry name" value="BLOC-2_complex_Hps5"/>
    <property type="match status" value="1"/>
</dbReference>
<evidence type="ECO:0000256" key="2">
    <source>
        <dbReference type="ARBA" id="ARBA00010697"/>
    </source>
</evidence>
<evidence type="ECO:0000313" key="10">
    <source>
        <dbReference type="EMBL" id="NXM39403.1"/>
    </source>
</evidence>
<dbReference type="PANTHER" id="PTHR23287:SF18">
    <property type="entry name" value="BLOC-2 COMPLEX MEMBER HPS5"/>
    <property type="match status" value="1"/>
</dbReference>
<dbReference type="InterPro" id="IPR015943">
    <property type="entry name" value="WD40/YVTN_repeat-like_dom_sf"/>
</dbReference>
<protein>
    <recommendedName>
        <fullName evidence="6">BLOC-2 complex member HPS5</fullName>
    </recommendedName>
</protein>
<evidence type="ECO:0000313" key="11">
    <source>
        <dbReference type="Proteomes" id="UP000579941"/>
    </source>
</evidence>
<sequence length="1131" mass="127070">MASVPVIPDSYNHVLAELECLDPLLSALRLDSSRLKCTCIDVSKRWLALGSSGGGLNLIQKDGWKQRLFLTHKEGAISQVACCLHDEDYVAVATSQGLVVVWELNQERRGKPERIYVSSEHKGRKVTALCWDTAALRVFVGDHVGKVSAIKINTSKQGKAAATFVMFPVQIITTVDSRVVQLDYLDGRLLISSLTRTYLCDTERQEKFWKIGNKERDGEFGACFFPVGKNSGTQQPLIYCARPGSRMWEVNFDGEVQSTHQFKQLLSSPPLPVVTLRQDPHYTGSSCSPQSLSFPKLLYLTEHCVVTWTERGIYIFLPQSVQVLLWSEVKDIQDIAVHKSELFCLHTNGKVVHLSLLLVDRCVERLMRRGFWTLAARVSCLFQNSIISCRARKNLPLDKLEHLKSQLDASTQQDLTVQLEELISKLEPLDSACSSRRSSISSHESFSVLDSGIYRVISRRGSQSDEDSCSLHSQTFSEDERLKEFPAHHEDEQLELENVSHASVVVEADRNETFLPFNIPLSFRSPSPLVSLQAVKESVSSFVRKTTEKIGTLHISPESRGKHEAKDDEQLPELTVNPVASPQEEKESEPQNCQLPEEDRLRDLKAATAEAITKLQDPLVLLEPQCMRRVLQEWLVYLEEKFSSKEHFALAVKKSKTVCAEEQRAVLEENLQVASADRDPVDKEQSGILEDCIEKGNTDDTMCENGTDLRGPPGCGFQVSHPCVIEPDVLKDLVELTTLCFELRVFSCGSGEAEESSEGSLPPAASGTLACGFMRSYFFLLDLKRVKQCIITTCATSPNVWETYIAGLKELTCHSPVALAMESEDMLKILKLLHDLGPWDDSPLLLAHAQRLYEKFGETALRPLIKFHPSILPSDIQQLCRNDPAHFLAYLDSLMKSKPEDKRPFLLRSLLQPESVRLDWLCLAVSHDAPQRTNTVDEEGNPRPRSHLFTWGYSQLILLLIKLPADFVMKEKMADICKSHGFWPGYLSLCLELDRRREAFTNIVHLDDLSLLNEEDGSIPETIEEWKFLLHLAQNHSPAFHHQGPQNGNAVSNGGPSCPDCITVENVALLLAKAIGPNRALPLLQECGLTLELSERFTGVCEILRIAEKRQRALIQSMLERCDRFLWSQQA</sequence>
<dbReference type="Proteomes" id="UP000579941">
    <property type="component" value="Unassembled WGS sequence"/>
</dbReference>
<dbReference type="InterPro" id="IPR035431">
    <property type="entry name" value="HPS5"/>
</dbReference>
<feature type="region of interest" description="Disordered" evidence="7">
    <location>
        <begin position="554"/>
        <end position="593"/>
    </location>
</feature>
<evidence type="ECO:0000256" key="1">
    <source>
        <dbReference type="ARBA" id="ARBA00004514"/>
    </source>
</evidence>
<gene>
    <name evidence="10" type="primary">Hps5</name>
    <name evidence="10" type="ORF">GYMTIB_R06563</name>
</gene>
<dbReference type="InterPro" id="IPR056445">
    <property type="entry name" value="TPR_HPS5"/>
</dbReference>
<dbReference type="InterPro" id="IPR036322">
    <property type="entry name" value="WD40_repeat_dom_sf"/>
</dbReference>
<evidence type="ECO:0000259" key="8">
    <source>
        <dbReference type="Pfam" id="PF23756"/>
    </source>
</evidence>
<dbReference type="FunFam" id="2.130.10.10:FF:000358">
    <property type="entry name" value="Hermansky-Pudlak syndrome 5 protein homolog"/>
    <property type="match status" value="1"/>
</dbReference>
<evidence type="ECO:0000256" key="3">
    <source>
        <dbReference type="ARBA" id="ARBA00022490"/>
    </source>
</evidence>
<comment type="caution">
    <text evidence="10">The sequence shown here is derived from an EMBL/GenBank/DDBJ whole genome shotgun (WGS) entry which is preliminary data.</text>
</comment>
<organism evidence="10 11">
    <name type="scientific">Gymnorhina tibicen</name>
    <name type="common">Australian magpie</name>
    <name type="synonym">Cracticus tibicen</name>
    <dbReference type="NCBI Taxonomy" id="9132"/>
    <lineage>
        <taxon>Eukaryota</taxon>
        <taxon>Metazoa</taxon>
        <taxon>Chordata</taxon>
        <taxon>Craniata</taxon>
        <taxon>Vertebrata</taxon>
        <taxon>Euteleostomi</taxon>
        <taxon>Archelosauria</taxon>
        <taxon>Archosauria</taxon>
        <taxon>Dinosauria</taxon>
        <taxon>Saurischia</taxon>
        <taxon>Theropoda</taxon>
        <taxon>Coelurosauria</taxon>
        <taxon>Aves</taxon>
        <taxon>Neognathae</taxon>
        <taxon>Neoaves</taxon>
        <taxon>Telluraves</taxon>
        <taxon>Australaves</taxon>
        <taxon>Passeriformes</taxon>
        <taxon>Artamidae</taxon>
        <taxon>Gymnorhina</taxon>
    </lineage>
</organism>
<comment type="similarity">
    <text evidence="2">Belongs to the HPS5 family.</text>
</comment>
<evidence type="ECO:0000256" key="4">
    <source>
        <dbReference type="ARBA" id="ARBA00022553"/>
    </source>
</evidence>
<evidence type="ECO:0000256" key="7">
    <source>
        <dbReference type="SAM" id="MobiDB-lite"/>
    </source>
</evidence>
<dbReference type="SUPFAM" id="SSF50978">
    <property type="entry name" value="WD40 repeat-like"/>
    <property type="match status" value="1"/>
</dbReference>
<dbReference type="GO" id="GO:0005829">
    <property type="term" value="C:cytosol"/>
    <property type="evidence" value="ECO:0007669"/>
    <property type="project" value="UniProtKB-SubCell"/>
</dbReference>
<evidence type="ECO:0000256" key="5">
    <source>
        <dbReference type="ARBA" id="ARBA00057536"/>
    </source>
</evidence>
<dbReference type="InterPro" id="IPR056499">
    <property type="entry name" value="Beta-prop_HPS5-like"/>
</dbReference>
<reference evidence="10 11" key="1">
    <citation type="submission" date="2019-09" db="EMBL/GenBank/DDBJ databases">
        <title>Bird 10,000 Genomes (B10K) Project - Family phase.</title>
        <authorList>
            <person name="Zhang G."/>
        </authorList>
    </citation>
    <scope>NUCLEOTIDE SEQUENCE [LARGE SCALE GENOMIC DNA]</scope>
    <source>
        <strain evidence="10">B10K-DU-002-05</strain>
        <tissue evidence="10">Muscle</tissue>
    </source>
</reference>
<accession>A0A7L1ANH9</accession>
<dbReference type="Pfam" id="PF23758">
    <property type="entry name" value="TPR_HPS5"/>
    <property type="match status" value="1"/>
</dbReference>
<feature type="non-terminal residue" evidence="10">
    <location>
        <position position="1"/>
    </location>
</feature>
<name>A0A7L1ANH9_GYMTI</name>
<evidence type="ECO:0000256" key="6">
    <source>
        <dbReference type="ARBA" id="ARBA00069588"/>
    </source>
</evidence>
<proteinExistence type="inferred from homology"/>
<keyword evidence="11" id="KW-1185">Reference proteome</keyword>
<feature type="compositionally biased region" description="Basic and acidic residues" evidence="7">
    <location>
        <begin position="557"/>
        <end position="569"/>
    </location>
</feature>
<evidence type="ECO:0000259" key="9">
    <source>
        <dbReference type="Pfam" id="PF23758"/>
    </source>
</evidence>
<dbReference type="AlphaFoldDB" id="A0A7L1ANH9"/>
<dbReference type="Pfam" id="PF23756">
    <property type="entry name" value="Beta-prop_HPS5"/>
    <property type="match status" value="1"/>
</dbReference>
<keyword evidence="3" id="KW-0963">Cytoplasm</keyword>
<keyword evidence="4" id="KW-0597">Phosphoprotein</keyword>
<dbReference type="GO" id="GO:0048066">
    <property type="term" value="P:developmental pigmentation"/>
    <property type="evidence" value="ECO:0007669"/>
    <property type="project" value="TreeGrafter"/>
</dbReference>
<feature type="domain" description="HPS5 TPR" evidence="9">
    <location>
        <begin position="717"/>
        <end position="1102"/>
    </location>
</feature>
<dbReference type="PANTHER" id="PTHR23287">
    <property type="entry name" value="RUBY-EYE2-LIKE PROTEIN"/>
    <property type="match status" value="1"/>
</dbReference>
<feature type="domain" description="HPS5-like beta-propeller" evidence="8">
    <location>
        <begin position="15"/>
        <end position="348"/>
    </location>
</feature>
<dbReference type="EMBL" id="VXAZ01001306">
    <property type="protein sequence ID" value="NXM39403.1"/>
    <property type="molecule type" value="Genomic_DNA"/>
</dbReference>
<comment type="subcellular location">
    <subcellularLocation>
        <location evidence="1">Cytoplasm</location>
        <location evidence="1">Cytosol</location>
    </subcellularLocation>
</comment>
<comment type="function">
    <text evidence="5">May regulate the synthesis and function of lysosomes and of highly specialized organelles, such as melanosomes and platelet dense granules. Regulates intracellular vesicular trafficking in fibroblasts. May be involved in the regulation of general functions of integrins.</text>
</comment>
<dbReference type="Gene3D" id="2.130.10.10">
    <property type="entry name" value="YVTN repeat-like/Quinoprotein amine dehydrogenase"/>
    <property type="match status" value="1"/>
</dbReference>
<feature type="non-terminal residue" evidence="10">
    <location>
        <position position="1131"/>
    </location>
</feature>